<dbReference type="GO" id="GO:0103068">
    <property type="term" value="F:leukotriene C4 gamma-glutamyl transferase activity"/>
    <property type="evidence" value="ECO:0007669"/>
    <property type="project" value="UniProtKB-EC"/>
</dbReference>
<dbReference type="EC" id="2.3.2.2" evidence="3"/>
<dbReference type="InterPro" id="IPR043138">
    <property type="entry name" value="GGT_lsub"/>
</dbReference>
<evidence type="ECO:0000256" key="3">
    <source>
        <dbReference type="RuleBase" id="RU368068"/>
    </source>
</evidence>
<feature type="binding site" evidence="2">
    <location>
        <position position="482"/>
    </location>
    <ligand>
        <name>L-glutamate</name>
        <dbReference type="ChEBI" id="CHEBI:29985"/>
    </ligand>
</feature>
<feature type="binding site" evidence="2">
    <location>
        <position position="534"/>
    </location>
    <ligand>
        <name>L-glutamate</name>
        <dbReference type="ChEBI" id="CHEBI:29985"/>
    </ligand>
</feature>
<comment type="similarity">
    <text evidence="1">Belongs to the gamma-glutamyltransferase family.</text>
</comment>
<proteinExistence type="inferred from homology"/>
<accession>A0A8B9JMB6</accession>
<dbReference type="PANTHER" id="PTHR11686:SF54">
    <property type="entry name" value="GLUTATHIONE HYDROLASE 7"/>
    <property type="match status" value="1"/>
</dbReference>
<sequence>MFAPDAAAAGAGYSSGTMVEKDASQETTLGSAYSPVDYMSITSFPRLPEDDAVSGENTLKSRRDDDNFLSEQDTDPDLFLKSARLQRLASSASDLASHDLSPLRETRQDPLGQDCACTRDGLTVIITACLTFATGVTVALIMQIYFGDPQIYNQGAVVTDVARCTSLGFDVLGQQGSSVDAAIAAALCLGIIHPHASGIGGYVDYFYYFSFSLFCRRPWKEVISMAADVARNGFNITHDLADALSKVKDQNVSEAFGKLFLPDGQSPLSGLFTRRLDLAALLDRIAANGISEFYSGNLSQEMASTVYSSGGVLTEEDFANYTTVLQQPVQSLYQGHQVMAAPPPHAGTALITALNILEGYNISSQAQRNSTHHWIAETLKIALSLASGIGDPMFDPSVSEVVTQMLSKTQAGVFRQMINDSHAAPPGHYTPSYALEEGTVASQVMVMGPDDFIVSVMSSLNQPFGSRIVTPSGILLNSQILDFSWPNKSHGSAPPNPRNSIKPGKRPLSFLMPTVVRPSLGFCGTYVALGSSNGDRALSGITQVLMNVLSLHKNLSDSLTYGRLHPQLQPDTLLVDGNHYSSSIPLLSFSHICSDQSLKTLFSDFKAFK</sequence>
<dbReference type="Pfam" id="PF01019">
    <property type="entry name" value="G_glu_transpept"/>
    <property type="match status" value="2"/>
</dbReference>
<dbReference type="SUPFAM" id="SSF56235">
    <property type="entry name" value="N-terminal nucleophile aminohydrolases (Ntn hydrolases)"/>
    <property type="match status" value="1"/>
</dbReference>
<dbReference type="Ensembl" id="ENSAMXT00005026117.1">
    <property type="protein sequence ID" value="ENSAMXP00005023636.1"/>
    <property type="gene ID" value="ENSAMXG00005012136.1"/>
</dbReference>
<comment type="function">
    <text evidence="3">Cleaves the gamma-glutamyl peptide bond of glutathione and glutathione conjugates.</text>
</comment>
<dbReference type="GO" id="GO:0005886">
    <property type="term" value="C:plasma membrane"/>
    <property type="evidence" value="ECO:0007669"/>
    <property type="project" value="TreeGrafter"/>
</dbReference>
<evidence type="ECO:0000313" key="6">
    <source>
        <dbReference type="Proteomes" id="UP000694621"/>
    </source>
</evidence>
<evidence type="ECO:0000256" key="4">
    <source>
        <dbReference type="SAM" id="MobiDB-lite"/>
    </source>
</evidence>
<comment type="subcellular location">
    <subcellularLocation>
        <location evidence="3">Membrane</location>
        <topology evidence="3">Single-pass type II membrane protein</topology>
    </subcellularLocation>
</comment>
<keyword evidence="3" id="KW-0012">Acyltransferase</keyword>
<name>A0A8B9JMB6_ASTMX</name>
<comment type="catalytic activity">
    <reaction evidence="3">
        <text>an S-substituted glutathione + H2O = an S-substituted L-cysteinylglycine + L-glutamate</text>
        <dbReference type="Rhea" id="RHEA:59468"/>
        <dbReference type="ChEBI" id="CHEBI:15377"/>
        <dbReference type="ChEBI" id="CHEBI:29985"/>
        <dbReference type="ChEBI" id="CHEBI:90779"/>
        <dbReference type="ChEBI" id="CHEBI:143103"/>
        <dbReference type="EC" id="3.4.19.13"/>
    </reaction>
</comment>
<dbReference type="Proteomes" id="UP000694621">
    <property type="component" value="Unplaced"/>
</dbReference>
<organism evidence="5 6">
    <name type="scientific">Astyanax mexicanus</name>
    <name type="common">Blind cave fish</name>
    <name type="synonym">Astyanax fasciatus mexicanus</name>
    <dbReference type="NCBI Taxonomy" id="7994"/>
    <lineage>
        <taxon>Eukaryota</taxon>
        <taxon>Metazoa</taxon>
        <taxon>Chordata</taxon>
        <taxon>Craniata</taxon>
        <taxon>Vertebrata</taxon>
        <taxon>Euteleostomi</taxon>
        <taxon>Actinopterygii</taxon>
        <taxon>Neopterygii</taxon>
        <taxon>Teleostei</taxon>
        <taxon>Ostariophysi</taxon>
        <taxon>Characiformes</taxon>
        <taxon>Characoidei</taxon>
        <taxon>Acestrorhamphidae</taxon>
        <taxon>Acestrorhamphinae</taxon>
        <taxon>Astyanax</taxon>
    </lineage>
</organism>
<comment type="pathway">
    <text evidence="3">Sulfur metabolism; glutathione metabolism.</text>
</comment>
<keyword evidence="3" id="KW-0378">Hydrolase</keyword>
<comment type="catalytic activity">
    <reaction evidence="3">
        <text>glutathione + H2O = L-cysteinylglycine + L-glutamate</text>
        <dbReference type="Rhea" id="RHEA:28807"/>
        <dbReference type="ChEBI" id="CHEBI:15377"/>
        <dbReference type="ChEBI" id="CHEBI:29985"/>
        <dbReference type="ChEBI" id="CHEBI:57925"/>
        <dbReference type="ChEBI" id="CHEBI:61694"/>
        <dbReference type="EC" id="3.4.19.13"/>
    </reaction>
</comment>
<dbReference type="Gene3D" id="3.60.20.40">
    <property type="match status" value="1"/>
</dbReference>
<dbReference type="PANTHER" id="PTHR11686">
    <property type="entry name" value="GAMMA GLUTAMYL TRANSPEPTIDASE"/>
    <property type="match status" value="1"/>
</dbReference>
<dbReference type="FunFam" id="1.10.246.130:FF:000001">
    <property type="entry name" value="Gamma-glutamyltransferase 5 isoform 1"/>
    <property type="match status" value="1"/>
</dbReference>
<dbReference type="InterPro" id="IPR000101">
    <property type="entry name" value="GGT_peptidase"/>
</dbReference>
<dbReference type="GO" id="GO:0006751">
    <property type="term" value="P:glutathione catabolic process"/>
    <property type="evidence" value="ECO:0007669"/>
    <property type="project" value="UniProtKB-UniRule"/>
</dbReference>
<dbReference type="InterPro" id="IPR043137">
    <property type="entry name" value="GGT_ssub_C"/>
</dbReference>
<dbReference type="UniPathway" id="UPA00204"/>
<comment type="catalytic activity">
    <reaction evidence="3">
        <text>an N-terminal (5-L-glutamyl)-[peptide] + an alpha-amino acid = 5-L-glutamyl amino acid + an N-terminal L-alpha-aminoacyl-[peptide]</text>
        <dbReference type="Rhea" id="RHEA:23904"/>
        <dbReference type="Rhea" id="RHEA-COMP:9780"/>
        <dbReference type="Rhea" id="RHEA-COMP:9795"/>
        <dbReference type="ChEBI" id="CHEBI:77644"/>
        <dbReference type="ChEBI" id="CHEBI:78597"/>
        <dbReference type="ChEBI" id="CHEBI:78599"/>
        <dbReference type="ChEBI" id="CHEBI:78608"/>
        <dbReference type="EC" id="2.3.2.2"/>
    </reaction>
</comment>
<keyword evidence="3" id="KW-0808">Transferase</keyword>
<reference evidence="5" key="1">
    <citation type="submission" date="2025-08" db="UniProtKB">
        <authorList>
            <consortium name="Ensembl"/>
        </authorList>
    </citation>
    <scope>IDENTIFICATION</scope>
</reference>
<dbReference type="AlphaFoldDB" id="A0A8B9JMB6"/>
<dbReference type="InterPro" id="IPR029055">
    <property type="entry name" value="Ntn_hydrolases_N"/>
</dbReference>
<dbReference type="EC" id="3.4.19.13" evidence="3"/>
<dbReference type="GO" id="GO:0036374">
    <property type="term" value="F:glutathione hydrolase activity"/>
    <property type="evidence" value="ECO:0007669"/>
    <property type="project" value="UniProtKB-UniRule"/>
</dbReference>
<evidence type="ECO:0000256" key="1">
    <source>
        <dbReference type="ARBA" id="ARBA00009381"/>
    </source>
</evidence>
<dbReference type="Gene3D" id="1.10.246.130">
    <property type="match status" value="1"/>
</dbReference>
<dbReference type="PRINTS" id="PR01210">
    <property type="entry name" value="GGTRANSPTASE"/>
</dbReference>
<protein>
    <recommendedName>
        <fullName evidence="3">Glutathione hydrolase</fullName>
        <ecNumber evidence="3">2.3.2.2</ecNumber>
        <ecNumber evidence="3">3.4.19.13</ecNumber>
    </recommendedName>
    <alternativeName>
        <fullName evidence="3">Gamma-glutamyltransferase</fullName>
    </alternativeName>
    <alternativeName>
        <fullName evidence="3">Gamma-glutamyltranspeptidase</fullName>
    </alternativeName>
</protein>
<feature type="binding site" evidence="2">
    <location>
        <begin position="459"/>
        <end position="461"/>
    </location>
    <ligand>
        <name>L-glutamate</name>
        <dbReference type="ChEBI" id="CHEBI:29985"/>
    </ligand>
</feature>
<evidence type="ECO:0000256" key="2">
    <source>
        <dbReference type="PIRSR" id="PIRSR600101-2"/>
    </source>
</evidence>
<feature type="region of interest" description="Disordered" evidence="4">
    <location>
        <begin position="47"/>
        <end position="73"/>
    </location>
</feature>
<evidence type="ECO:0000313" key="5">
    <source>
        <dbReference type="Ensembl" id="ENSAMXP00005023636.1"/>
    </source>
</evidence>